<dbReference type="GO" id="GO:0020037">
    <property type="term" value="F:heme binding"/>
    <property type="evidence" value="ECO:0007669"/>
    <property type="project" value="TreeGrafter"/>
</dbReference>
<keyword evidence="5" id="KW-1185">Reference proteome</keyword>
<feature type="transmembrane region" description="Helical" evidence="2">
    <location>
        <begin position="93"/>
        <end position="113"/>
    </location>
</feature>
<feature type="region of interest" description="Disordered" evidence="1">
    <location>
        <begin position="1"/>
        <end position="25"/>
    </location>
</feature>
<dbReference type="GO" id="GO:0008482">
    <property type="term" value="F:sulfite oxidase activity"/>
    <property type="evidence" value="ECO:0007669"/>
    <property type="project" value="TreeGrafter"/>
</dbReference>
<feature type="region of interest" description="Disordered" evidence="1">
    <location>
        <begin position="526"/>
        <end position="554"/>
    </location>
</feature>
<organism evidence="4 5">
    <name type="scientific">Pengzhenrongella frigida</name>
    <dbReference type="NCBI Taxonomy" id="1259133"/>
    <lineage>
        <taxon>Bacteria</taxon>
        <taxon>Bacillati</taxon>
        <taxon>Actinomycetota</taxon>
        <taxon>Actinomycetes</taxon>
        <taxon>Micrococcales</taxon>
        <taxon>Pengzhenrongella</taxon>
    </lineage>
</organism>
<dbReference type="AlphaFoldDB" id="A0A4Q5N758"/>
<dbReference type="Gene3D" id="3.90.420.10">
    <property type="entry name" value="Oxidoreductase, molybdopterin-binding domain"/>
    <property type="match status" value="1"/>
</dbReference>
<dbReference type="InterPro" id="IPR014756">
    <property type="entry name" value="Ig_E-set"/>
</dbReference>
<gene>
    <name evidence="4" type="ORF">EUA98_00010</name>
</gene>
<feature type="transmembrane region" description="Helical" evidence="2">
    <location>
        <begin position="205"/>
        <end position="226"/>
    </location>
</feature>
<evidence type="ECO:0000313" key="5">
    <source>
        <dbReference type="Proteomes" id="UP000293764"/>
    </source>
</evidence>
<feature type="transmembrane region" description="Helical" evidence="2">
    <location>
        <begin position="118"/>
        <end position="138"/>
    </location>
</feature>
<dbReference type="PANTHER" id="PTHR19372:SF7">
    <property type="entry name" value="SULFITE OXIDASE, MITOCHONDRIAL"/>
    <property type="match status" value="1"/>
</dbReference>
<comment type="caution">
    <text evidence="4">The sequence shown here is derived from an EMBL/GenBank/DDBJ whole genome shotgun (WGS) entry which is preliminary data.</text>
</comment>
<evidence type="ECO:0000256" key="1">
    <source>
        <dbReference type="SAM" id="MobiDB-lite"/>
    </source>
</evidence>
<dbReference type="GO" id="GO:0006790">
    <property type="term" value="P:sulfur compound metabolic process"/>
    <property type="evidence" value="ECO:0007669"/>
    <property type="project" value="TreeGrafter"/>
</dbReference>
<feature type="region of interest" description="Disordered" evidence="1">
    <location>
        <begin position="174"/>
        <end position="197"/>
    </location>
</feature>
<dbReference type="PANTHER" id="PTHR19372">
    <property type="entry name" value="SULFITE REDUCTASE"/>
    <property type="match status" value="1"/>
</dbReference>
<dbReference type="RefSeq" id="WP_130100616.1">
    <property type="nucleotide sequence ID" value="NZ_SDWW01000001.1"/>
</dbReference>
<dbReference type="SUPFAM" id="SSF56524">
    <property type="entry name" value="Oxidoreductase molybdopterin-binding domain"/>
    <property type="match status" value="1"/>
</dbReference>
<reference evidence="4 5" key="1">
    <citation type="submission" date="2019-01" db="EMBL/GenBank/DDBJ databases">
        <title>Novel species of Cellulomonas.</title>
        <authorList>
            <person name="Liu Q."/>
            <person name="Xin Y.-H."/>
        </authorList>
    </citation>
    <scope>NUCLEOTIDE SEQUENCE [LARGE SCALE GENOMIC DNA]</scope>
    <source>
        <strain evidence="4 5">HLT2-17</strain>
    </source>
</reference>
<dbReference type="GO" id="GO:0043546">
    <property type="term" value="F:molybdopterin cofactor binding"/>
    <property type="evidence" value="ECO:0007669"/>
    <property type="project" value="TreeGrafter"/>
</dbReference>
<evidence type="ECO:0000259" key="3">
    <source>
        <dbReference type="Pfam" id="PF00174"/>
    </source>
</evidence>
<dbReference type="Proteomes" id="UP000293764">
    <property type="component" value="Unassembled WGS sequence"/>
</dbReference>
<dbReference type="EMBL" id="SDWW01000001">
    <property type="protein sequence ID" value="RYV52917.1"/>
    <property type="molecule type" value="Genomic_DNA"/>
</dbReference>
<dbReference type="InterPro" id="IPR036374">
    <property type="entry name" value="OxRdtase_Mopterin-bd_sf"/>
</dbReference>
<dbReference type="OrthoDB" id="9795587at2"/>
<dbReference type="InterPro" id="IPR000572">
    <property type="entry name" value="OxRdtase_Mopterin-bd_dom"/>
</dbReference>
<keyword evidence="2" id="KW-0472">Membrane</keyword>
<accession>A0A4Q5N758</accession>
<feature type="transmembrane region" description="Helical" evidence="2">
    <location>
        <begin position="144"/>
        <end position="165"/>
    </location>
</feature>
<sequence>MSAPLPREPSATPGADDPRPPALSPEVSATPTVLAAVAGILAAATTLGVAQLMSALVSPDASPLVAVGGAFIDATPPWLKDFAVATFGTADKLVLLIGMGLVITALAALAGVLGRRRWWLGAALVVLLAGVGAAAAALRPGAGTLAPLPSIAGAAAGLYALRALLARIPEPAPSSRSTAASDSSAASDTSAASTTTPGGFDRRSFLTAAVVTTAIAALAAVGGQLLSQATRTVQAARAAIRLPGAARPAAALAPGVEVDVVGVTSFVTPNDDFYRIDTALLVPQVDVESWSLRVHGLVEEEVVLSFQDLLDAELVESWVTLTCVSNEVGGTLAGNAKWLGLPVREVLARARPTADADMVLSTSSDGFTASTPLGALTDDRDSLLAIGMNGEPLPIEHGFPVRMMVPGLYGYVSATKWVVDLEVTRFADRRAYWTDRGWSAEGPIKTASRIEVPRPGASVSAGRVAVGGTAWAQHRGITRVEVRVDDGDWAPATLATEASVDTWRQWSYAWDATAGDHTLTVRATDGTDEVQTSQTAAPAPDGASGWHSVDVSVS</sequence>
<keyword evidence="2" id="KW-1133">Transmembrane helix</keyword>
<feature type="domain" description="Oxidoreductase molybdopterin-binding" evidence="3">
    <location>
        <begin position="282"/>
        <end position="430"/>
    </location>
</feature>
<evidence type="ECO:0000256" key="2">
    <source>
        <dbReference type="SAM" id="Phobius"/>
    </source>
</evidence>
<evidence type="ECO:0000313" key="4">
    <source>
        <dbReference type="EMBL" id="RYV52917.1"/>
    </source>
</evidence>
<keyword evidence="2" id="KW-0812">Transmembrane</keyword>
<dbReference type="SUPFAM" id="SSF81296">
    <property type="entry name" value="E set domains"/>
    <property type="match status" value="1"/>
</dbReference>
<proteinExistence type="predicted"/>
<dbReference type="Gene3D" id="2.60.40.650">
    <property type="match status" value="1"/>
</dbReference>
<protein>
    <submittedName>
        <fullName evidence="4">Oxidoreductase</fullName>
    </submittedName>
</protein>
<feature type="transmembrane region" description="Helical" evidence="2">
    <location>
        <begin position="33"/>
        <end position="53"/>
    </location>
</feature>
<name>A0A4Q5N758_9MICO</name>
<dbReference type="Pfam" id="PF00174">
    <property type="entry name" value="Oxidored_molyb"/>
    <property type="match status" value="1"/>
</dbReference>